<comment type="similarity">
    <text evidence="2">Belongs to the cytidine and deoxycytidylate deaminase family.</text>
</comment>
<dbReference type="PANTHER" id="PTHR11086">
    <property type="entry name" value="DEOXYCYTIDYLATE DEAMINASE-RELATED"/>
    <property type="match status" value="1"/>
</dbReference>
<keyword evidence="6 8" id="KW-0862">Zinc</keyword>
<keyword evidence="3 8" id="KW-0479">Metal-binding</keyword>
<evidence type="ECO:0000256" key="5">
    <source>
        <dbReference type="ARBA" id="ARBA00022801"/>
    </source>
</evidence>
<dbReference type="InterPro" id="IPR035105">
    <property type="entry name" value="Deoxycytidylate_deaminase_dom"/>
</dbReference>
<dbReference type="InterPro" id="IPR016193">
    <property type="entry name" value="Cytidine_deaminase-like"/>
</dbReference>
<dbReference type="GO" id="GO:0005737">
    <property type="term" value="C:cytoplasm"/>
    <property type="evidence" value="ECO:0007669"/>
    <property type="project" value="TreeGrafter"/>
</dbReference>
<dbReference type="KEGG" id="elj:ELUMI_v1c04430"/>
<protein>
    <submittedName>
        <fullName evidence="10">Deoxycytidylate deaminase</fullName>
    </submittedName>
</protein>
<evidence type="ECO:0000256" key="8">
    <source>
        <dbReference type="PIRSR" id="PIRSR006019-2"/>
    </source>
</evidence>
<dbReference type="CDD" id="cd01286">
    <property type="entry name" value="deoxycytidylate_deaminase"/>
    <property type="match status" value="1"/>
</dbReference>
<feature type="binding site" evidence="8">
    <location>
        <position position="102"/>
    </location>
    <ligand>
        <name>Zn(2+)</name>
        <dbReference type="ChEBI" id="CHEBI:29105"/>
        <note>catalytic</note>
    </ligand>
</feature>
<feature type="active site" description="Proton donor" evidence="7">
    <location>
        <position position="79"/>
    </location>
</feature>
<evidence type="ECO:0000256" key="2">
    <source>
        <dbReference type="ARBA" id="ARBA00006576"/>
    </source>
</evidence>
<feature type="binding site" evidence="8">
    <location>
        <position position="105"/>
    </location>
    <ligand>
        <name>Zn(2+)</name>
        <dbReference type="ChEBI" id="CHEBI:29105"/>
        <note>catalytic</note>
    </ligand>
</feature>
<dbReference type="Proteomes" id="UP000232063">
    <property type="component" value="Chromosome"/>
</dbReference>
<dbReference type="PROSITE" id="PS00903">
    <property type="entry name" value="CYT_DCMP_DEAMINASES_1"/>
    <property type="match status" value="1"/>
</dbReference>
<name>A0A2K8NTS6_9MOLU</name>
<dbReference type="InterPro" id="IPR016473">
    <property type="entry name" value="dCMP_deaminase"/>
</dbReference>
<evidence type="ECO:0000256" key="7">
    <source>
        <dbReference type="PIRSR" id="PIRSR006019-1"/>
    </source>
</evidence>
<proteinExistence type="inferred from homology"/>
<dbReference type="GO" id="GO:0004132">
    <property type="term" value="F:dCMP deaminase activity"/>
    <property type="evidence" value="ECO:0007669"/>
    <property type="project" value="InterPro"/>
</dbReference>
<evidence type="ECO:0000259" key="9">
    <source>
        <dbReference type="PROSITE" id="PS51747"/>
    </source>
</evidence>
<gene>
    <name evidence="10" type="primary">comEB</name>
    <name evidence="10" type="ORF">ELUMI_v1c04430</name>
</gene>
<dbReference type="InterPro" id="IPR015517">
    <property type="entry name" value="dCMP_deaminase-rel"/>
</dbReference>
<dbReference type="PANTHER" id="PTHR11086:SF18">
    <property type="entry name" value="DEOXYCYTIDYLATE DEAMINASE"/>
    <property type="match status" value="1"/>
</dbReference>
<feature type="binding site" evidence="8">
    <location>
        <position position="77"/>
    </location>
    <ligand>
        <name>Zn(2+)</name>
        <dbReference type="ChEBI" id="CHEBI:29105"/>
        <note>catalytic</note>
    </ligand>
</feature>
<dbReference type="Gene3D" id="3.40.140.10">
    <property type="entry name" value="Cytidine Deaminase, domain 2"/>
    <property type="match status" value="1"/>
</dbReference>
<evidence type="ECO:0000313" key="11">
    <source>
        <dbReference type="Proteomes" id="UP000232063"/>
    </source>
</evidence>
<dbReference type="Pfam" id="PF00383">
    <property type="entry name" value="dCMP_cyt_deam_1"/>
    <property type="match status" value="1"/>
</dbReference>
<keyword evidence="5" id="KW-0378">Hydrolase</keyword>
<dbReference type="AlphaFoldDB" id="A0A2K8NTS6"/>
<comment type="cofactor">
    <cofactor evidence="1 8">
        <name>Zn(2+)</name>
        <dbReference type="ChEBI" id="CHEBI:29105"/>
    </cofactor>
</comment>
<dbReference type="PIRSF" id="PIRSF006019">
    <property type="entry name" value="dCMP_deaminase"/>
    <property type="match status" value="1"/>
</dbReference>
<dbReference type="PROSITE" id="PS51747">
    <property type="entry name" value="CYT_DCMP_DEAMINASES_2"/>
    <property type="match status" value="1"/>
</dbReference>
<sequence length="160" mass="18128">MKRKEYLDWKTYFMIVAKASAMRSKDPSTQVGAVVVNHLQQIVSTGYNGFPRGISDDEFPWAREGEFVDTKYPYVAHAELNAVVASRTDLTGCEIYVTLFPCNECTKILIQAGISKIYFMEDKYADQPNIIASKRMLDAAKITYELLPNLNIEISIKDSK</sequence>
<dbReference type="InterPro" id="IPR016192">
    <property type="entry name" value="APOBEC/CMP_deaminase_Zn-bd"/>
</dbReference>
<accession>A0A2K8NTS6</accession>
<dbReference type="FunFam" id="3.40.140.10:FF:000021">
    <property type="entry name" value="Deoxycytidylate deaminase"/>
    <property type="match status" value="1"/>
</dbReference>
<keyword evidence="4" id="KW-0545">Nucleotide biosynthesis</keyword>
<dbReference type="EMBL" id="CP024963">
    <property type="protein sequence ID" value="ATZ17167.1"/>
    <property type="molecule type" value="Genomic_DNA"/>
</dbReference>
<dbReference type="SUPFAM" id="SSF53927">
    <property type="entry name" value="Cytidine deaminase-like"/>
    <property type="match status" value="1"/>
</dbReference>
<keyword evidence="11" id="KW-1185">Reference proteome</keyword>
<evidence type="ECO:0000256" key="3">
    <source>
        <dbReference type="ARBA" id="ARBA00022723"/>
    </source>
</evidence>
<dbReference type="GO" id="GO:0008270">
    <property type="term" value="F:zinc ion binding"/>
    <property type="evidence" value="ECO:0007669"/>
    <property type="project" value="InterPro"/>
</dbReference>
<feature type="domain" description="CMP/dCMP-type deaminase" evidence="9">
    <location>
        <begin position="8"/>
        <end position="137"/>
    </location>
</feature>
<dbReference type="InterPro" id="IPR002125">
    <property type="entry name" value="CMP_dCMP_dom"/>
</dbReference>
<dbReference type="GO" id="GO:0006220">
    <property type="term" value="P:pyrimidine nucleotide metabolic process"/>
    <property type="evidence" value="ECO:0007669"/>
    <property type="project" value="InterPro"/>
</dbReference>
<evidence type="ECO:0000313" key="10">
    <source>
        <dbReference type="EMBL" id="ATZ17167.1"/>
    </source>
</evidence>
<evidence type="ECO:0000256" key="4">
    <source>
        <dbReference type="ARBA" id="ARBA00022727"/>
    </source>
</evidence>
<evidence type="ECO:0000256" key="6">
    <source>
        <dbReference type="ARBA" id="ARBA00022833"/>
    </source>
</evidence>
<organism evidence="10 11">
    <name type="scientific">Williamsoniiplasma luminosum</name>
    <dbReference type="NCBI Taxonomy" id="214888"/>
    <lineage>
        <taxon>Bacteria</taxon>
        <taxon>Bacillati</taxon>
        <taxon>Mycoplasmatota</taxon>
        <taxon>Mollicutes</taxon>
        <taxon>Entomoplasmatales</taxon>
        <taxon>Williamsoniiplasma</taxon>
    </lineage>
</organism>
<dbReference type="RefSeq" id="WP_025734357.1">
    <property type="nucleotide sequence ID" value="NZ_CP024963.1"/>
</dbReference>
<evidence type="ECO:0000256" key="1">
    <source>
        <dbReference type="ARBA" id="ARBA00001947"/>
    </source>
</evidence>
<dbReference type="OrthoDB" id="9788517at2"/>
<reference evidence="10 11" key="1">
    <citation type="submission" date="2017-11" db="EMBL/GenBank/DDBJ databases">
        <title>Genome sequence of Entomoplasma luminosum PIMN-1 (ATCC 49195).</title>
        <authorList>
            <person name="Lo W.-S."/>
            <person name="Gasparich G.E."/>
            <person name="Kuo C.-H."/>
        </authorList>
    </citation>
    <scope>NUCLEOTIDE SEQUENCE [LARGE SCALE GENOMIC DNA]</scope>
    <source>
        <strain evidence="10 11">PIMN-1</strain>
    </source>
</reference>
<dbReference type="GO" id="GO:0009165">
    <property type="term" value="P:nucleotide biosynthetic process"/>
    <property type="evidence" value="ECO:0007669"/>
    <property type="project" value="UniProtKB-KW"/>
</dbReference>